<dbReference type="GO" id="GO:0009103">
    <property type="term" value="P:lipopolysaccharide biosynthetic process"/>
    <property type="evidence" value="ECO:0007669"/>
    <property type="project" value="UniProtKB-ARBA"/>
</dbReference>
<feature type="transmembrane region" description="Helical" evidence="8">
    <location>
        <begin position="357"/>
        <end position="375"/>
    </location>
</feature>
<keyword evidence="7 8" id="KW-0472">Membrane</keyword>
<dbReference type="GO" id="GO:0016763">
    <property type="term" value="F:pentosyltransferase activity"/>
    <property type="evidence" value="ECO:0007669"/>
    <property type="project" value="TreeGrafter"/>
</dbReference>
<evidence type="ECO:0000256" key="7">
    <source>
        <dbReference type="ARBA" id="ARBA00023136"/>
    </source>
</evidence>
<evidence type="ECO:0000256" key="1">
    <source>
        <dbReference type="ARBA" id="ARBA00004651"/>
    </source>
</evidence>
<organism evidence="9 10">
    <name type="scientific">Candidatus Beckwithbacteria bacterium GW2011_GWC2_47_9</name>
    <dbReference type="NCBI Taxonomy" id="1618373"/>
    <lineage>
        <taxon>Bacteria</taxon>
        <taxon>Candidatus Beckwithiibacteriota</taxon>
    </lineage>
</organism>
<dbReference type="AlphaFoldDB" id="A0A0G1U0S1"/>
<evidence type="ECO:0000256" key="4">
    <source>
        <dbReference type="ARBA" id="ARBA00022679"/>
    </source>
</evidence>
<feature type="transmembrane region" description="Helical" evidence="8">
    <location>
        <begin position="283"/>
        <end position="302"/>
    </location>
</feature>
<protein>
    <recommendedName>
        <fullName evidence="11">Glycosyltransferase RgtA/B/C/D-like domain-containing protein</fullName>
    </recommendedName>
</protein>
<dbReference type="Proteomes" id="UP000034772">
    <property type="component" value="Unassembled WGS sequence"/>
</dbReference>
<keyword evidence="2" id="KW-1003">Cell membrane</keyword>
<reference evidence="9 10" key="1">
    <citation type="journal article" date="2015" name="Nature">
        <title>rRNA introns, odd ribosomes, and small enigmatic genomes across a large radiation of phyla.</title>
        <authorList>
            <person name="Brown C.T."/>
            <person name="Hug L.A."/>
            <person name="Thomas B.C."/>
            <person name="Sharon I."/>
            <person name="Castelle C.J."/>
            <person name="Singh A."/>
            <person name="Wilkins M.J."/>
            <person name="Williams K.H."/>
            <person name="Banfield J.F."/>
        </authorList>
    </citation>
    <scope>NUCLEOTIDE SEQUENCE [LARGE SCALE GENOMIC DNA]</scope>
</reference>
<evidence type="ECO:0000256" key="3">
    <source>
        <dbReference type="ARBA" id="ARBA00022676"/>
    </source>
</evidence>
<dbReference type="InterPro" id="IPR050297">
    <property type="entry name" value="LipidA_mod_glycosyltrf_83"/>
</dbReference>
<keyword evidence="6 8" id="KW-1133">Transmembrane helix</keyword>
<comment type="subcellular location">
    <subcellularLocation>
        <location evidence="1">Cell membrane</location>
        <topology evidence="1">Multi-pass membrane protein</topology>
    </subcellularLocation>
</comment>
<accession>A0A0G1U0S1</accession>
<dbReference type="PANTHER" id="PTHR33908:SF11">
    <property type="entry name" value="MEMBRANE PROTEIN"/>
    <property type="match status" value="1"/>
</dbReference>
<keyword evidence="5 8" id="KW-0812">Transmembrane</keyword>
<feature type="transmembrane region" description="Helical" evidence="8">
    <location>
        <begin position="189"/>
        <end position="207"/>
    </location>
</feature>
<evidence type="ECO:0000256" key="6">
    <source>
        <dbReference type="ARBA" id="ARBA00022989"/>
    </source>
</evidence>
<feature type="transmembrane region" description="Helical" evidence="8">
    <location>
        <begin position="158"/>
        <end position="182"/>
    </location>
</feature>
<evidence type="ECO:0008006" key="11">
    <source>
        <dbReference type="Google" id="ProtNLM"/>
    </source>
</evidence>
<comment type="caution">
    <text evidence="9">The sequence shown here is derived from an EMBL/GenBank/DDBJ whole genome shotgun (WGS) entry which is preliminary data.</text>
</comment>
<feature type="transmembrane region" description="Helical" evidence="8">
    <location>
        <begin position="92"/>
        <end position="111"/>
    </location>
</feature>
<evidence type="ECO:0000313" key="10">
    <source>
        <dbReference type="Proteomes" id="UP000034772"/>
    </source>
</evidence>
<feature type="transmembrane region" description="Helical" evidence="8">
    <location>
        <begin position="309"/>
        <end position="328"/>
    </location>
</feature>
<keyword evidence="4" id="KW-0808">Transferase</keyword>
<proteinExistence type="predicted"/>
<feature type="transmembrane region" description="Helical" evidence="8">
    <location>
        <begin position="132"/>
        <end position="152"/>
    </location>
</feature>
<feature type="transmembrane region" description="Helical" evidence="8">
    <location>
        <begin position="12"/>
        <end position="33"/>
    </location>
</feature>
<dbReference type="GO" id="GO:0005886">
    <property type="term" value="C:plasma membrane"/>
    <property type="evidence" value="ECO:0007669"/>
    <property type="project" value="UniProtKB-SubCell"/>
</dbReference>
<evidence type="ECO:0000256" key="2">
    <source>
        <dbReference type="ARBA" id="ARBA00022475"/>
    </source>
</evidence>
<feature type="transmembrane region" description="Helical" evidence="8">
    <location>
        <begin position="334"/>
        <end position="350"/>
    </location>
</feature>
<gene>
    <name evidence="9" type="ORF">UY17_C0011G0004</name>
</gene>
<evidence type="ECO:0000313" key="9">
    <source>
        <dbReference type="EMBL" id="KKU87682.1"/>
    </source>
</evidence>
<dbReference type="EMBL" id="LCOZ01000011">
    <property type="protein sequence ID" value="KKU87682.1"/>
    <property type="molecule type" value="Genomic_DNA"/>
</dbReference>
<sequence>MSGRSGLRQSILTIIILAALVRFIGLSGLPAALNRDEAAIGYNAYSLLRTGKDEHGQSWPLNFKSIGDYKMPGYIYATILPVKLFGLNNFSIRFWSAVAGVVAVIAVYLITKNLIAAGLMALNPWAIFYSRIGFEANLALALFLVGLWLLLGRRWWGYLFWLLAALTYSSSLIFIPLFLLWLKPKLLPTLLFMAVFSLIFIRVWVVSSQKANVTIFNDPATIDYYNQTRTRVYEQNPLLARTWWNKNIFFGRVIVANYFKTFTPQFLLTKGGGHPWQQIPNMGYFYAVEILLALSGLVYLFRSEHHWRWWLLAWALLAPLASAITIDAPHATRSLYLLPIIIILASYGIPKKKWLKISLLVLYLINLNYFSYQYLVNYPKKTAEHLPLGLEESIKFVESKNIIGKIYLTGIHDSTYLYPAVYTRFDPSRFQAEAVWTEPDTAGLANAYQFGQFTVVDDLIDVINPAAIILPTKFSYPKDPAFSSGNYKVITW</sequence>
<name>A0A0G1U0S1_9BACT</name>
<evidence type="ECO:0000256" key="8">
    <source>
        <dbReference type="SAM" id="Phobius"/>
    </source>
</evidence>
<evidence type="ECO:0000256" key="5">
    <source>
        <dbReference type="ARBA" id="ARBA00022692"/>
    </source>
</evidence>
<dbReference type="PANTHER" id="PTHR33908">
    <property type="entry name" value="MANNOSYLTRANSFERASE YKCB-RELATED"/>
    <property type="match status" value="1"/>
</dbReference>
<keyword evidence="3" id="KW-0328">Glycosyltransferase</keyword>